<comment type="caution">
    <text evidence="6">The sequence shown here is derived from an EMBL/GenBank/DDBJ whole genome shotgun (WGS) entry which is preliminary data.</text>
</comment>
<feature type="compositionally biased region" description="Polar residues" evidence="2">
    <location>
        <begin position="747"/>
        <end position="759"/>
    </location>
</feature>
<feature type="compositionally biased region" description="Polar residues" evidence="2">
    <location>
        <begin position="779"/>
        <end position="795"/>
    </location>
</feature>
<proteinExistence type="predicted"/>
<dbReference type="InterPro" id="IPR039537">
    <property type="entry name" value="Retrotran_Ty1/copia-like"/>
</dbReference>
<feature type="compositionally biased region" description="Low complexity" evidence="2">
    <location>
        <begin position="761"/>
        <end position="776"/>
    </location>
</feature>
<feature type="region of interest" description="Disordered" evidence="2">
    <location>
        <begin position="747"/>
        <end position="801"/>
    </location>
</feature>
<evidence type="ECO:0000256" key="2">
    <source>
        <dbReference type="SAM" id="MobiDB-lite"/>
    </source>
</evidence>
<protein>
    <recommendedName>
        <fullName evidence="8">Integrase catalytic domain-containing protein</fullName>
    </recommendedName>
</protein>
<dbReference type="InterPro" id="IPR012337">
    <property type="entry name" value="RNaseH-like_sf"/>
</dbReference>
<keyword evidence="1" id="KW-0645">Protease</keyword>
<keyword evidence="7" id="KW-1185">Reference proteome</keyword>
<accession>A0AAW1HCM4</accession>
<dbReference type="Pfam" id="PF14244">
    <property type="entry name" value="Retrotran_gag_3"/>
    <property type="match status" value="1"/>
</dbReference>
<evidence type="ECO:0000259" key="5">
    <source>
        <dbReference type="Pfam" id="PF25597"/>
    </source>
</evidence>
<dbReference type="EMBL" id="JBDFQZ010000012">
    <property type="protein sequence ID" value="KAK9673764.1"/>
    <property type="molecule type" value="Genomic_DNA"/>
</dbReference>
<dbReference type="PANTHER" id="PTHR42648:SF31">
    <property type="entry name" value="RNA-DIRECTED DNA POLYMERASE"/>
    <property type="match status" value="1"/>
</dbReference>
<dbReference type="PANTHER" id="PTHR42648">
    <property type="entry name" value="TRANSPOSASE, PUTATIVE-RELATED"/>
    <property type="match status" value="1"/>
</dbReference>
<evidence type="ECO:0000259" key="4">
    <source>
        <dbReference type="Pfam" id="PF22936"/>
    </source>
</evidence>
<dbReference type="GO" id="GO:0008233">
    <property type="term" value="F:peptidase activity"/>
    <property type="evidence" value="ECO:0007669"/>
    <property type="project" value="UniProtKB-KW"/>
</dbReference>
<evidence type="ECO:0000259" key="3">
    <source>
        <dbReference type="Pfam" id="PF14244"/>
    </source>
</evidence>
<dbReference type="Pfam" id="PF25597">
    <property type="entry name" value="SH3_retrovirus"/>
    <property type="match status" value="1"/>
</dbReference>
<feature type="domain" description="Retroviral polymerase SH3-like" evidence="5">
    <location>
        <begin position="655"/>
        <end position="716"/>
    </location>
</feature>
<sequence length="874" mass="97449">MTESNSTASGDQGYQNPYDDPLHLCASDFPGMQLVSTLFNGRNYAHWSKGVLMVLGAKNKQGFLDGKTSMPANSSAKYSQWLRCDNMIRCWIINSIETGIKEGFIYGQSNGPLLYQLKKELRNILQENSSVVEYFNRLKRHWDDIEEIEKCTCSILKQLIEATSREKSYETLRTNILSMELLPTINKAYSFVQPIEKASALLHPELKIGYQNGQYTQKGYGQKFSANAEVHGETPLDQFSGSTQLQAGHKFDPEVVTVVYQKMMDMIQANQGGSVDFASSSINYAGKLVASNAVSCNHNSVMMEWIVDSGATDHMSAQKHLFLNMRPLISPIFVALPDGTLKTVTHIGDVQLHPKILLREVLFIPEFKHNLLSVGKLLSSNGLMIHFDVHKCTIQDHARLVHVIGVKDGGLYKLRHGQHSLNSAEFVSLHSDCRASSSFGTSLDTCSSLQCTASDRCKHHKHVEIFHERLGHTSIAKMSRIPAVKLTDLHDFKCDICVLAKMHRLPFDRDISRSDHAFDLVHIDLWGPYKTLTLTGAHYFLTVLDDNTRTQVSGIVAKFLTMIRSDNGTEIVQQRSVPGVPQQNGRVERKHRHLIETARALRLNASLPKRFWGECLLAATYIINKLPTPILSWKAHVELLLKKPVTFDELRVVGCLCFALMSAIHRDKFDPKARRCIFLGYPYGQKAYKLYDLATHQIFVSRDVVFHEHDFPFKAKAVESTLSLRSHPTFPNQVAAVDDIIAPVGRTSAQSTPSTSVSEHVSAPLSSSDSSVSVFSGPTGDSSPVSASPHISTNAVPLPLRHSTRSRQIPSKFNNFICPTLQQRQQQASDVSASPASFSVFDVSTYPLTLTHSLQAVLFTSEPSTYSQAKDNPH</sequence>
<name>A0AAW1HCM4_SAPOF</name>
<dbReference type="GO" id="GO:0006508">
    <property type="term" value="P:proteolysis"/>
    <property type="evidence" value="ECO:0007669"/>
    <property type="project" value="UniProtKB-KW"/>
</dbReference>
<dbReference type="GO" id="GO:0003676">
    <property type="term" value="F:nucleic acid binding"/>
    <property type="evidence" value="ECO:0007669"/>
    <property type="project" value="InterPro"/>
</dbReference>
<dbReference type="Gene3D" id="3.30.420.10">
    <property type="entry name" value="Ribonuclease H-like superfamily/Ribonuclease H"/>
    <property type="match status" value="1"/>
</dbReference>
<dbReference type="InterPro" id="IPR036397">
    <property type="entry name" value="RNaseH_sf"/>
</dbReference>
<dbReference type="InterPro" id="IPR057670">
    <property type="entry name" value="SH3_retrovirus"/>
</dbReference>
<keyword evidence="1" id="KW-0378">Hydrolase</keyword>
<evidence type="ECO:0000313" key="6">
    <source>
        <dbReference type="EMBL" id="KAK9673764.1"/>
    </source>
</evidence>
<evidence type="ECO:0008006" key="8">
    <source>
        <dbReference type="Google" id="ProtNLM"/>
    </source>
</evidence>
<evidence type="ECO:0000256" key="1">
    <source>
        <dbReference type="ARBA" id="ARBA00022670"/>
    </source>
</evidence>
<feature type="domain" description="Retrotransposon Copia-like N-terminal" evidence="3">
    <location>
        <begin position="27"/>
        <end position="72"/>
    </location>
</feature>
<dbReference type="Pfam" id="PF22936">
    <property type="entry name" value="Pol_BBD"/>
    <property type="match status" value="1"/>
</dbReference>
<dbReference type="SUPFAM" id="SSF53098">
    <property type="entry name" value="Ribonuclease H-like"/>
    <property type="match status" value="1"/>
</dbReference>
<dbReference type="InterPro" id="IPR029472">
    <property type="entry name" value="Copia-like_N"/>
</dbReference>
<dbReference type="InterPro" id="IPR054722">
    <property type="entry name" value="PolX-like_BBD"/>
</dbReference>
<dbReference type="Proteomes" id="UP001443914">
    <property type="component" value="Unassembled WGS sequence"/>
</dbReference>
<feature type="domain" description="Retrovirus-related Pol polyprotein from transposon TNT 1-94-like beta-barrel" evidence="4">
    <location>
        <begin position="305"/>
        <end position="380"/>
    </location>
</feature>
<dbReference type="AlphaFoldDB" id="A0AAW1HCM4"/>
<reference evidence="6" key="1">
    <citation type="submission" date="2024-03" db="EMBL/GenBank/DDBJ databases">
        <title>WGS assembly of Saponaria officinalis var. Norfolk2.</title>
        <authorList>
            <person name="Jenkins J."/>
            <person name="Shu S."/>
            <person name="Grimwood J."/>
            <person name="Barry K."/>
            <person name="Goodstein D."/>
            <person name="Schmutz J."/>
            <person name="Leebens-Mack J."/>
            <person name="Osbourn A."/>
        </authorList>
    </citation>
    <scope>NUCLEOTIDE SEQUENCE [LARGE SCALE GENOMIC DNA]</scope>
    <source>
        <strain evidence="6">JIC</strain>
    </source>
</reference>
<gene>
    <name evidence="6" type="ORF">RND81_12G187800</name>
</gene>
<organism evidence="6 7">
    <name type="scientific">Saponaria officinalis</name>
    <name type="common">Common soapwort</name>
    <name type="synonym">Lychnis saponaria</name>
    <dbReference type="NCBI Taxonomy" id="3572"/>
    <lineage>
        <taxon>Eukaryota</taxon>
        <taxon>Viridiplantae</taxon>
        <taxon>Streptophyta</taxon>
        <taxon>Embryophyta</taxon>
        <taxon>Tracheophyta</taxon>
        <taxon>Spermatophyta</taxon>
        <taxon>Magnoliopsida</taxon>
        <taxon>eudicotyledons</taxon>
        <taxon>Gunneridae</taxon>
        <taxon>Pentapetalae</taxon>
        <taxon>Caryophyllales</taxon>
        <taxon>Caryophyllaceae</taxon>
        <taxon>Caryophylleae</taxon>
        <taxon>Saponaria</taxon>
    </lineage>
</organism>
<evidence type="ECO:0000313" key="7">
    <source>
        <dbReference type="Proteomes" id="UP001443914"/>
    </source>
</evidence>